<dbReference type="PRINTS" id="PR00081">
    <property type="entry name" value="GDHRDH"/>
</dbReference>
<dbReference type="PROSITE" id="PS00061">
    <property type="entry name" value="ADH_SHORT"/>
    <property type="match status" value="1"/>
</dbReference>
<accession>A0AAD5U891</accession>
<keyword evidence="4" id="KW-0560">Oxidoreductase</keyword>
<evidence type="ECO:0000313" key="5">
    <source>
        <dbReference type="EMBL" id="KAJ3224787.1"/>
    </source>
</evidence>
<dbReference type="InterPro" id="IPR002347">
    <property type="entry name" value="SDR_fam"/>
</dbReference>
<reference evidence="5" key="1">
    <citation type="submission" date="2020-05" db="EMBL/GenBank/DDBJ databases">
        <title>Phylogenomic resolution of chytrid fungi.</title>
        <authorList>
            <person name="Stajich J.E."/>
            <person name="Amses K."/>
            <person name="Simmons R."/>
            <person name="Seto K."/>
            <person name="Myers J."/>
            <person name="Bonds A."/>
            <person name="Quandt C.A."/>
            <person name="Barry K."/>
            <person name="Liu P."/>
            <person name="Grigoriev I."/>
            <person name="Longcore J.E."/>
            <person name="James T.Y."/>
        </authorList>
    </citation>
    <scope>NUCLEOTIDE SEQUENCE</scope>
    <source>
        <strain evidence="5">JEL0476</strain>
    </source>
</reference>
<dbReference type="InterPro" id="IPR036291">
    <property type="entry name" value="NAD(P)-bd_dom_sf"/>
</dbReference>
<dbReference type="GO" id="GO:0006729">
    <property type="term" value="P:tetrahydrobiopterin biosynthetic process"/>
    <property type="evidence" value="ECO:0007669"/>
    <property type="project" value="TreeGrafter"/>
</dbReference>
<dbReference type="PANTHER" id="PTHR44085">
    <property type="entry name" value="SEPIAPTERIN REDUCTASE"/>
    <property type="match status" value="1"/>
</dbReference>
<dbReference type="GO" id="GO:0004757">
    <property type="term" value="F:sepiapterin reductase (NADP+) activity"/>
    <property type="evidence" value="ECO:0007669"/>
    <property type="project" value="TreeGrafter"/>
</dbReference>
<proteinExistence type="predicted"/>
<keyword evidence="2" id="KW-0963">Cytoplasm</keyword>
<comment type="subcellular location">
    <subcellularLocation>
        <location evidence="1">Cytoplasm</location>
    </subcellularLocation>
</comment>
<dbReference type="EMBL" id="JADGJW010000081">
    <property type="protein sequence ID" value="KAJ3224787.1"/>
    <property type="molecule type" value="Genomic_DNA"/>
</dbReference>
<dbReference type="GO" id="GO:0005737">
    <property type="term" value="C:cytoplasm"/>
    <property type="evidence" value="ECO:0007669"/>
    <property type="project" value="UniProtKB-SubCell"/>
</dbReference>
<evidence type="ECO:0000256" key="2">
    <source>
        <dbReference type="ARBA" id="ARBA00022490"/>
    </source>
</evidence>
<evidence type="ECO:0000256" key="3">
    <source>
        <dbReference type="ARBA" id="ARBA00022857"/>
    </source>
</evidence>
<gene>
    <name evidence="5" type="ORF">HK099_007906</name>
</gene>
<dbReference type="PANTHER" id="PTHR44085:SF2">
    <property type="entry name" value="SEPIAPTERIN REDUCTASE"/>
    <property type="match status" value="1"/>
</dbReference>
<name>A0AAD5U891_9FUNG</name>
<protein>
    <recommendedName>
        <fullName evidence="7">Short-chain dehydrogenase</fullName>
    </recommendedName>
</protein>
<dbReference type="InterPro" id="IPR051721">
    <property type="entry name" value="Biopterin_syn/organic_redct"/>
</dbReference>
<dbReference type="InterPro" id="IPR020904">
    <property type="entry name" value="Sc_DH/Rdtase_CS"/>
</dbReference>
<evidence type="ECO:0000313" key="6">
    <source>
        <dbReference type="Proteomes" id="UP001211065"/>
    </source>
</evidence>
<dbReference type="Pfam" id="PF00106">
    <property type="entry name" value="adh_short"/>
    <property type="match status" value="1"/>
</dbReference>
<keyword evidence="6" id="KW-1185">Reference proteome</keyword>
<evidence type="ECO:0000256" key="4">
    <source>
        <dbReference type="ARBA" id="ARBA00023002"/>
    </source>
</evidence>
<keyword evidence="3" id="KW-0521">NADP</keyword>
<sequence>MVESTKIQIVSGASRGIGLYTVKSLIEQGKSVLAFSRTSLSDLTEEARSILINKNVLYKSFDLSTAYLKKQEKNPFLCSFFDDAKLKFGNEFSFESFTHNAGVLHVNKLRDESLEELRDLFEINLFSAIGIVKEILPLLENKTGKSTYCPKIIFVSSGAAVNPYGGWGAYCSSKASLNMINSVLAVEEKGITCLAIRPGVIDTGLQDLIRKTGKDIMPDYEKFVNLKKENKLLPPEVVGKCLADIILKENLHNLTGKFLDISDPQLQ</sequence>
<evidence type="ECO:0008006" key="7">
    <source>
        <dbReference type="Google" id="ProtNLM"/>
    </source>
</evidence>
<dbReference type="Gene3D" id="3.40.50.720">
    <property type="entry name" value="NAD(P)-binding Rossmann-like Domain"/>
    <property type="match status" value="1"/>
</dbReference>
<evidence type="ECO:0000256" key="1">
    <source>
        <dbReference type="ARBA" id="ARBA00004496"/>
    </source>
</evidence>
<organism evidence="5 6">
    <name type="scientific">Clydaea vesicula</name>
    <dbReference type="NCBI Taxonomy" id="447962"/>
    <lineage>
        <taxon>Eukaryota</taxon>
        <taxon>Fungi</taxon>
        <taxon>Fungi incertae sedis</taxon>
        <taxon>Chytridiomycota</taxon>
        <taxon>Chytridiomycota incertae sedis</taxon>
        <taxon>Chytridiomycetes</taxon>
        <taxon>Lobulomycetales</taxon>
        <taxon>Lobulomycetaceae</taxon>
        <taxon>Clydaea</taxon>
    </lineage>
</organism>
<comment type="caution">
    <text evidence="5">The sequence shown here is derived from an EMBL/GenBank/DDBJ whole genome shotgun (WGS) entry which is preliminary data.</text>
</comment>
<dbReference type="AlphaFoldDB" id="A0AAD5U891"/>
<dbReference type="Proteomes" id="UP001211065">
    <property type="component" value="Unassembled WGS sequence"/>
</dbReference>
<dbReference type="SUPFAM" id="SSF51735">
    <property type="entry name" value="NAD(P)-binding Rossmann-fold domains"/>
    <property type="match status" value="1"/>
</dbReference>